<feature type="region of interest" description="Disordered" evidence="1">
    <location>
        <begin position="1"/>
        <end position="26"/>
    </location>
</feature>
<feature type="region of interest" description="Disordered" evidence="1">
    <location>
        <begin position="166"/>
        <end position="249"/>
    </location>
</feature>
<dbReference type="EMBL" id="MU006377">
    <property type="protein sequence ID" value="KAF2844487.1"/>
    <property type="molecule type" value="Genomic_DNA"/>
</dbReference>
<feature type="compositionally biased region" description="Low complexity" evidence="1">
    <location>
        <begin position="113"/>
        <end position="124"/>
    </location>
</feature>
<sequence length="486" mass="54942">MVVTRSARSARAAGSPADAPSAREPRPVSLLATVLAEPFPSLPTLPASGTCEHPTIISAQRHHSLPPSNPLRIHEDQPPVIATPVRHQSVPPQVMSSLCNKTHSSTHAPVDEQSPSSSAQPVSSHDWLPDSADVHYPHTTKMSQTQVNASVFPSLERTLSLEMTNTEDEAQGSYKSSSLSKDTTPLVPKQKADTPTPVIQQRHSRQEPQPPQQGATKSSDHLTRPGMERSSKRKPDHPDSTDHVRSSKRACHWKVPISLTASRIYQQGGPGWVEAYRAEWQKFVKSRQARFYNVRRDAYPQGSREKPIVIDDGDKHPTSAAHPSNDDTAIFAEIFSDSRLLDLMALESLNPELEPRRYGLTVLRWSEPAFVEKQRQVLQEQLFILQKNFYRVQTLQSLQGLDFDELHSRIEKTIRYAERDLEYREFLGLKASWRNVEEQAEEILRRPRDKVMVERLGQSVAAVRDEIWIWKLMQDDKTEAAKQRSK</sequence>
<name>A0A6A7AQ55_9PLEO</name>
<proteinExistence type="predicted"/>
<keyword evidence="3" id="KW-1185">Reference proteome</keyword>
<evidence type="ECO:0000313" key="3">
    <source>
        <dbReference type="Proteomes" id="UP000799423"/>
    </source>
</evidence>
<feature type="compositionally biased region" description="Basic and acidic residues" evidence="1">
    <location>
        <begin position="218"/>
        <end position="230"/>
    </location>
</feature>
<evidence type="ECO:0000313" key="2">
    <source>
        <dbReference type="EMBL" id="KAF2844487.1"/>
    </source>
</evidence>
<feature type="compositionally biased region" description="Basic and acidic residues" evidence="1">
    <location>
        <begin position="236"/>
        <end position="245"/>
    </location>
</feature>
<feature type="compositionally biased region" description="Polar residues" evidence="1">
    <location>
        <begin position="98"/>
        <end position="107"/>
    </location>
</feature>
<accession>A0A6A7AQ55</accession>
<protein>
    <submittedName>
        <fullName evidence="2">Uncharacterized protein</fullName>
    </submittedName>
</protein>
<reference evidence="2" key="1">
    <citation type="submission" date="2020-01" db="EMBL/GenBank/DDBJ databases">
        <authorList>
            <consortium name="DOE Joint Genome Institute"/>
            <person name="Haridas S."/>
            <person name="Albert R."/>
            <person name="Binder M."/>
            <person name="Bloem J."/>
            <person name="Labutti K."/>
            <person name="Salamov A."/>
            <person name="Andreopoulos B."/>
            <person name="Baker S.E."/>
            <person name="Barry K."/>
            <person name="Bills G."/>
            <person name="Bluhm B.H."/>
            <person name="Cannon C."/>
            <person name="Castanera R."/>
            <person name="Culley D.E."/>
            <person name="Daum C."/>
            <person name="Ezra D."/>
            <person name="Gonzalez J.B."/>
            <person name="Henrissat B."/>
            <person name="Kuo A."/>
            <person name="Liang C."/>
            <person name="Lipzen A."/>
            <person name="Lutzoni F."/>
            <person name="Magnuson J."/>
            <person name="Mondo S."/>
            <person name="Nolan M."/>
            <person name="Ohm R."/>
            <person name="Pangilinan J."/>
            <person name="Park H.-J."/>
            <person name="Ramirez L."/>
            <person name="Alfaro M."/>
            <person name="Sun H."/>
            <person name="Tritt A."/>
            <person name="Yoshinaga Y."/>
            <person name="Zwiers L.-H."/>
            <person name="Turgeon B.G."/>
            <person name="Goodwin S.B."/>
            <person name="Spatafora J.W."/>
            <person name="Crous P.W."/>
            <person name="Grigoriev I.V."/>
        </authorList>
    </citation>
    <scope>NUCLEOTIDE SEQUENCE</scope>
    <source>
        <strain evidence="2">IPT5</strain>
    </source>
</reference>
<feature type="compositionally biased region" description="Low complexity" evidence="1">
    <location>
        <begin position="1"/>
        <end position="20"/>
    </location>
</feature>
<dbReference type="AlphaFoldDB" id="A0A6A7AQ55"/>
<feature type="compositionally biased region" description="Basic and acidic residues" evidence="1">
    <location>
        <begin position="303"/>
        <end position="317"/>
    </location>
</feature>
<evidence type="ECO:0000256" key="1">
    <source>
        <dbReference type="SAM" id="MobiDB-lite"/>
    </source>
</evidence>
<feature type="compositionally biased region" description="Polar residues" evidence="1">
    <location>
        <begin position="173"/>
        <end position="183"/>
    </location>
</feature>
<feature type="region of interest" description="Disordered" evidence="1">
    <location>
        <begin position="303"/>
        <end position="323"/>
    </location>
</feature>
<organism evidence="2 3">
    <name type="scientific">Plenodomus tracheiphilus IPT5</name>
    <dbReference type="NCBI Taxonomy" id="1408161"/>
    <lineage>
        <taxon>Eukaryota</taxon>
        <taxon>Fungi</taxon>
        <taxon>Dikarya</taxon>
        <taxon>Ascomycota</taxon>
        <taxon>Pezizomycotina</taxon>
        <taxon>Dothideomycetes</taxon>
        <taxon>Pleosporomycetidae</taxon>
        <taxon>Pleosporales</taxon>
        <taxon>Pleosporineae</taxon>
        <taxon>Leptosphaeriaceae</taxon>
        <taxon>Plenodomus</taxon>
    </lineage>
</organism>
<dbReference type="Proteomes" id="UP000799423">
    <property type="component" value="Unassembled WGS sequence"/>
</dbReference>
<feature type="region of interest" description="Disordered" evidence="1">
    <location>
        <begin position="98"/>
        <end position="136"/>
    </location>
</feature>
<gene>
    <name evidence="2" type="ORF">T440DRAFT_484151</name>
</gene>